<reference evidence="13 14" key="1">
    <citation type="journal article" date="2017" name="Gigascience">
        <title>Draft genome of the honey bee ectoparasitic mite, Tropilaelaps mercedesae, is shaped by the parasitic life history.</title>
        <authorList>
            <person name="Dong X."/>
            <person name="Armstrong S.D."/>
            <person name="Xia D."/>
            <person name="Makepeace B.L."/>
            <person name="Darby A.C."/>
            <person name="Kadowaki T."/>
        </authorList>
    </citation>
    <scope>NUCLEOTIDE SEQUENCE [LARGE SCALE GENOMIC DNA]</scope>
    <source>
        <strain evidence="13">Wuxi-XJTLU</strain>
    </source>
</reference>
<keyword evidence="6" id="KW-0131">Cell cycle</keyword>
<accession>A0A1V9XZ12</accession>
<feature type="domain" description="Helicase ATP-binding" evidence="11">
    <location>
        <begin position="98"/>
        <end position="265"/>
    </location>
</feature>
<evidence type="ECO:0000256" key="6">
    <source>
        <dbReference type="ARBA" id="ARBA00023306"/>
    </source>
</evidence>
<dbReference type="InterPro" id="IPR050496">
    <property type="entry name" value="SNF2_RAD54_helicase_repair"/>
</dbReference>
<comment type="function">
    <text evidence="7">Involved in mitotic DNA repair and meiotic recombination. Functions in the recombinational DNA repair pathway. Essential for interhomolog gene conversion (GC), but may have a less important role in intersister GC than spn-A/Rad51. In the presence of DNA, spn-A/Rad51 enhances the ATPase activity of okr/Rad54.</text>
</comment>
<evidence type="ECO:0000256" key="2">
    <source>
        <dbReference type="ARBA" id="ARBA00015341"/>
    </source>
</evidence>
<feature type="domain" description="Helicase C-terminal" evidence="12">
    <location>
        <begin position="440"/>
        <end position="588"/>
    </location>
</feature>
<dbReference type="InterPro" id="IPR019734">
    <property type="entry name" value="TPR_rpt"/>
</dbReference>
<dbReference type="Gene3D" id="3.40.50.10810">
    <property type="entry name" value="Tandem AAA-ATPase domain"/>
    <property type="match status" value="1"/>
</dbReference>
<dbReference type="PANTHER" id="PTHR45629:SF7">
    <property type="entry name" value="DNA EXCISION REPAIR PROTEIN ERCC-6-RELATED"/>
    <property type="match status" value="1"/>
</dbReference>
<dbReference type="GO" id="GO:0015616">
    <property type="term" value="F:DNA translocase activity"/>
    <property type="evidence" value="ECO:0007669"/>
    <property type="project" value="TreeGrafter"/>
</dbReference>
<feature type="compositionally biased region" description="Basic and acidic residues" evidence="10">
    <location>
        <begin position="984"/>
        <end position="999"/>
    </location>
</feature>
<feature type="compositionally biased region" description="Polar residues" evidence="10">
    <location>
        <begin position="859"/>
        <end position="870"/>
    </location>
</feature>
<name>A0A1V9XZ12_9ACAR</name>
<keyword evidence="3" id="KW-0132">Cell division</keyword>
<dbReference type="InParanoid" id="A0A1V9XZ12"/>
<evidence type="ECO:0000256" key="8">
    <source>
        <dbReference type="ARBA" id="ARBA00029956"/>
    </source>
</evidence>
<evidence type="ECO:0000313" key="14">
    <source>
        <dbReference type="Proteomes" id="UP000192247"/>
    </source>
</evidence>
<sequence length="1222" mass="138385">MEYAELKRKGRKLLEAGALTECYQMFEEALRLNPSDDRIWQKVKSLREALDERAEEQEDSHAKEFNDEMVELCPDFYLHQKIYSRLFEYQRDGLRWMYSLFKRKKGGILGDDMGLGKTVQVISFLAGLYDMEKISSVLLVMPVSLIGNWLNEFEKWAPGINVYDHHSGTKKEKEVVLRKVMNRGGVILTTYGMVTTRHEDLCQKSGRNFVWDYVILDEGHRIKNPTKTQKAVFELLAKHRIVLTGTAVQNNLRELWSLFHFTHQGTLFGNLAGFKQDFEGPINRGREKDAKAGEREMGVQLALQLKKMIAPYFLRRTKAEIFRTGQGPRVNVEKEDLVLWTFLSETQKELYQGFLQSESVKEILLTSKSPLVQLNILKKICDHPRLLPKKACVQLGLCDTMTEDEIREFLEDDKHCPFSIDDVSDEDLLNESGKMRLTLELTTNLRKAGHKTLIFSTSRRILDIIQRILRMRKFSIARLDGTITKPNERNDIVNDFQKRGKDVFLLTTQVGGVGLTLTNADRVIIYDPNWNPATDAQAVDRVFRIGQTKDVYVYRLITCGTIEEKIYSRQVFKDSIIKQTTGKHADPTRYFTRSQLRDLFVLNDPLRSETQEKLRNMHWKELTEQAEAHIEFLTSTGMVFGVSHHDLLFSTDEEKEEVSEDQRKFIVQQVERARVIREREADVVAVDLQRNPHVVPNLDMKSASYRNRAAGMPSTINPSDLHERPSLDFRMHENSSPSDRHSESGGLSNGTFIDLSQDDLQESTPSKHLHSTILEDVDRKGRKTDIIILDDDDDEISVIEALPKETKMKSNNVTTINDSDGSDEFEIEDVTPRHLISAHSSKPTGSAKSRRSADRQSIKGRQSDQNSKASFNERLSNAAELERSGKASTLSLSTCSAFRPRTLQDDCADDSENSPIVMKARARRLVIVSDDEHDEDNHAAEDRPNGKRLSVNGRDDQNTLKLGKSFEGEKAKEWQPLSFMQDSRAQHRGDEEKVRRAELSGESGDAQGMLRLSMPAGDGSANDKPASPTSQQQSLHTAYNGSTPNGDLLAVSFRGDALSPSRPKGKRRSVAVLQLRESDDSEVQDDDPMETEGGLEIGTPTKQVDEAEERQRAAEEAAYDQAFEDDEVDESMIEKTILESSLPLTDDGGLTHVPDDRSRGNTILTASTSAGYDDRMFVEDSMEDEDTPSTAGVSDEQGQAQCSKKSLMCEDDFVIEDSDEDL</sequence>
<evidence type="ECO:0000313" key="13">
    <source>
        <dbReference type="EMBL" id="OQR78711.1"/>
    </source>
</evidence>
<dbReference type="PROSITE" id="PS51194">
    <property type="entry name" value="HELICASE_CTER"/>
    <property type="match status" value="1"/>
</dbReference>
<dbReference type="STRING" id="418985.A0A1V9XZ12"/>
<dbReference type="SUPFAM" id="SSF52540">
    <property type="entry name" value="P-loop containing nucleoside triphosphate hydrolases"/>
    <property type="match status" value="2"/>
</dbReference>
<dbReference type="GO" id="GO:0005524">
    <property type="term" value="F:ATP binding"/>
    <property type="evidence" value="ECO:0007669"/>
    <property type="project" value="InterPro"/>
</dbReference>
<evidence type="ECO:0000259" key="11">
    <source>
        <dbReference type="PROSITE" id="PS51192"/>
    </source>
</evidence>
<keyword evidence="4" id="KW-0498">Mitosis</keyword>
<feature type="compositionally biased region" description="Basic and acidic residues" evidence="10">
    <location>
        <begin position="935"/>
        <end position="945"/>
    </location>
</feature>
<evidence type="ECO:0000256" key="5">
    <source>
        <dbReference type="ARBA" id="ARBA00022801"/>
    </source>
</evidence>
<evidence type="ECO:0000256" key="4">
    <source>
        <dbReference type="ARBA" id="ARBA00022776"/>
    </source>
</evidence>
<feature type="compositionally biased region" description="Polar residues" evidence="10">
    <location>
        <begin position="838"/>
        <end position="847"/>
    </location>
</feature>
<evidence type="ECO:0000256" key="7">
    <source>
        <dbReference type="ARBA" id="ARBA00024776"/>
    </source>
</evidence>
<feature type="compositionally biased region" description="Polar residues" evidence="10">
    <location>
        <begin position="1027"/>
        <end position="1045"/>
    </location>
</feature>
<feature type="compositionally biased region" description="Basic and acidic residues" evidence="10">
    <location>
        <begin position="953"/>
        <end position="973"/>
    </location>
</feature>
<dbReference type="PANTHER" id="PTHR45629">
    <property type="entry name" value="SNF2/RAD54 FAMILY MEMBER"/>
    <property type="match status" value="1"/>
</dbReference>
<dbReference type="OrthoDB" id="413460at2759"/>
<dbReference type="PROSITE" id="PS51192">
    <property type="entry name" value="HELICASE_ATP_BIND_1"/>
    <property type="match status" value="1"/>
</dbReference>
<dbReference type="InterPro" id="IPR000330">
    <property type="entry name" value="SNF2_N"/>
</dbReference>
<dbReference type="Proteomes" id="UP000192247">
    <property type="component" value="Unassembled WGS sequence"/>
</dbReference>
<dbReference type="GO" id="GO:0016787">
    <property type="term" value="F:hydrolase activity"/>
    <property type="evidence" value="ECO:0007669"/>
    <property type="project" value="UniProtKB-KW"/>
</dbReference>
<dbReference type="InterPro" id="IPR038718">
    <property type="entry name" value="SNF2-like_sf"/>
</dbReference>
<dbReference type="CDD" id="cd18793">
    <property type="entry name" value="SF2_C_SNF"/>
    <property type="match status" value="1"/>
</dbReference>
<dbReference type="GO" id="GO:0051301">
    <property type="term" value="P:cell division"/>
    <property type="evidence" value="ECO:0007669"/>
    <property type="project" value="UniProtKB-KW"/>
</dbReference>
<feature type="compositionally biased region" description="Polar residues" evidence="10">
    <location>
        <begin position="1160"/>
        <end position="1170"/>
    </location>
</feature>
<dbReference type="SMART" id="SM00487">
    <property type="entry name" value="DEXDc"/>
    <property type="match status" value="1"/>
</dbReference>
<feature type="compositionally biased region" description="Acidic residues" evidence="10">
    <location>
        <begin position="1079"/>
        <end position="1090"/>
    </location>
</feature>
<dbReference type="InterPro" id="IPR001650">
    <property type="entry name" value="Helicase_C-like"/>
</dbReference>
<evidence type="ECO:0000256" key="1">
    <source>
        <dbReference type="ARBA" id="ARBA00011467"/>
    </source>
</evidence>
<dbReference type="Gene3D" id="3.40.50.300">
    <property type="entry name" value="P-loop containing nucleotide triphosphate hydrolases"/>
    <property type="match status" value="1"/>
</dbReference>
<feature type="compositionally biased region" description="Polar residues" evidence="10">
    <location>
        <begin position="1188"/>
        <end position="1204"/>
    </location>
</feature>
<dbReference type="FunFam" id="3.40.50.10810:FF:000094">
    <property type="entry name" value="DNA excision repair protein ERCC-6"/>
    <property type="match status" value="1"/>
</dbReference>
<comment type="caution">
    <text evidence="13">The sequence shown here is derived from an EMBL/GenBank/DDBJ whole genome shotgun (WGS) entry which is preliminary data.</text>
</comment>
<feature type="repeat" description="TPR" evidence="9">
    <location>
        <begin position="3"/>
        <end position="36"/>
    </location>
</feature>
<evidence type="ECO:0000256" key="9">
    <source>
        <dbReference type="PROSITE-ProRule" id="PRU00339"/>
    </source>
</evidence>
<keyword evidence="5" id="KW-0378">Hydrolase</keyword>
<evidence type="ECO:0000256" key="10">
    <source>
        <dbReference type="SAM" id="MobiDB-lite"/>
    </source>
</evidence>
<dbReference type="Pfam" id="PF00271">
    <property type="entry name" value="Helicase_C"/>
    <property type="match status" value="1"/>
</dbReference>
<dbReference type="PROSITE" id="PS50005">
    <property type="entry name" value="TPR"/>
    <property type="match status" value="1"/>
</dbReference>
<gene>
    <name evidence="13" type="ORF">BIW11_06229</name>
</gene>
<dbReference type="InterPro" id="IPR014001">
    <property type="entry name" value="Helicase_ATP-bd"/>
</dbReference>
<dbReference type="SMART" id="SM00490">
    <property type="entry name" value="HELICc"/>
    <property type="match status" value="1"/>
</dbReference>
<feature type="region of interest" description="Disordered" evidence="10">
    <location>
        <begin position="832"/>
        <end position="870"/>
    </location>
</feature>
<comment type="subunit">
    <text evidence="1">Interacts (via N-terminus) with spn-A/Rad51.</text>
</comment>
<evidence type="ECO:0000256" key="3">
    <source>
        <dbReference type="ARBA" id="ARBA00022618"/>
    </source>
</evidence>
<dbReference type="InterPro" id="IPR027417">
    <property type="entry name" value="P-loop_NTPase"/>
</dbReference>
<keyword evidence="9" id="KW-0802">TPR repeat</keyword>
<keyword evidence="14" id="KW-1185">Reference proteome</keyword>
<feature type="region of interest" description="Disordered" evidence="10">
    <location>
        <begin position="928"/>
        <end position="1204"/>
    </location>
</feature>
<dbReference type="Pfam" id="PF00176">
    <property type="entry name" value="SNF2-rel_dom"/>
    <property type="match status" value="1"/>
</dbReference>
<feature type="compositionally biased region" description="Basic and acidic residues" evidence="10">
    <location>
        <begin position="729"/>
        <end position="743"/>
    </location>
</feature>
<feature type="compositionally biased region" description="Basic and acidic residues" evidence="10">
    <location>
        <begin position="1103"/>
        <end position="1115"/>
    </location>
</feature>
<proteinExistence type="predicted"/>
<dbReference type="InterPro" id="IPR049730">
    <property type="entry name" value="SNF2/RAD54-like_C"/>
</dbReference>
<protein>
    <recommendedName>
        <fullName evidence="2">DNA repair and recombination protein RAD54-like</fullName>
    </recommendedName>
    <alternativeName>
        <fullName evidence="8">Protein okra</fullName>
    </alternativeName>
</protein>
<evidence type="ECO:0000259" key="12">
    <source>
        <dbReference type="PROSITE" id="PS51194"/>
    </source>
</evidence>
<feature type="compositionally biased region" description="Acidic residues" evidence="10">
    <location>
        <begin position="1122"/>
        <end position="1131"/>
    </location>
</feature>
<dbReference type="EMBL" id="MNPL01001900">
    <property type="protein sequence ID" value="OQR78711.1"/>
    <property type="molecule type" value="Genomic_DNA"/>
</dbReference>
<feature type="region of interest" description="Disordered" evidence="10">
    <location>
        <begin position="729"/>
        <end position="753"/>
    </location>
</feature>
<dbReference type="AlphaFoldDB" id="A0A1V9XZ12"/>
<organism evidence="13 14">
    <name type="scientific">Tropilaelaps mercedesae</name>
    <dbReference type="NCBI Taxonomy" id="418985"/>
    <lineage>
        <taxon>Eukaryota</taxon>
        <taxon>Metazoa</taxon>
        <taxon>Ecdysozoa</taxon>
        <taxon>Arthropoda</taxon>
        <taxon>Chelicerata</taxon>
        <taxon>Arachnida</taxon>
        <taxon>Acari</taxon>
        <taxon>Parasitiformes</taxon>
        <taxon>Mesostigmata</taxon>
        <taxon>Gamasina</taxon>
        <taxon>Dermanyssoidea</taxon>
        <taxon>Laelapidae</taxon>
        <taxon>Tropilaelaps</taxon>
    </lineage>
</organism>